<proteinExistence type="predicted"/>
<feature type="region of interest" description="Disordered" evidence="1">
    <location>
        <begin position="239"/>
        <end position="262"/>
    </location>
</feature>
<evidence type="ECO:0000259" key="2">
    <source>
        <dbReference type="Pfam" id="PF26434"/>
    </source>
</evidence>
<organism evidence="3 4">
    <name type="scientific">Penicillium antarcticum</name>
    <dbReference type="NCBI Taxonomy" id="416450"/>
    <lineage>
        <taxon>Eukaryota</taxon>
        <taxon>Fungi</taxon>
        <taxon>Dikarya</taxon>
        <taxon>Ascomycota</taxon>
        <taxon>Pezizomycotina</taxon>
        <taxon>Eurotiomycetes</taxon>
        <taxon>Eurotiomycetidae</taxon>
        <taxon>Eurotiales</taxon>
        <taxon>Aspergillaceae</taxon>
        <taxon>Penicillium</taxon>
    </lineage>
</organism>
<accession>A0A1V6PRS9</accession>
<feature type="domain" description="YAG7-like dimerisation" evidence="2">
    <location>
        <begin position="156"/>
        <end position="238"/>
    </location>
</feature>
<dbReference type="InterPro" id="IPR058602">
    <property type="entry name" value="YAG7_dimerisation_dom"/>
</dbReference>
<name>A0A1V6PRS9_9EURO</name>
<feature type="compositionally biased region" description="Basic and acidic residues" evidence="1">
    <location>
        <begin position="370"/>
        <end position="391"/>
    </location>
</feature>
<dbReference type="Pfam" id="PF26434">
    <property type="entry name" value="YAG7_C"/>
    <property type="match status" value="1"/>
</dbReference>
<reference evidence="4" key="1">
    <citation type="journal article" date="2017" name="Nat. Microbiol.">
        <title>Global analysis of biosynthetic gene clusters reveals vast potential of secondary metabolite production in Penicillium species.</title>
        <authorList>
            <person name="Nielsen J.C."/>
            <person name="Grijseels S."/>
            <person name="Prigent S."/>
            <person name="Ji B."/>
            <person name="Dainat J."/>
            <person name="Nielsen K.F."/>
            <person name="Frisvad J.C."/>
            <person name="Workman M."/>
            <person name="Nielsen J."/>
        </authorList>
    </citation>
    <scope>NUCLEOTIDE SEQUENCE [LARGE SCALE GENOMIC DNA]</scope>
    <source>
        <strain evidence="4">IBT 31811</strain>
    </source>
</reference>
<feature type="compositionally biased region" description="Basic and acidic residues" evidence="1">
    <location>
        <begin position="9"/>
        <end position="18"/>
    </location>
</feature>
<gene>
    <name evidence="3" type="ORF">PENANT_c045G05541</name>
</gene>
<keyword evidence="4" id="KW-1185">Reference proteome</keyword>
<comment type="caution">
    <text evidence="3">The sequence shown here is derived from an EMBL/GenBank/DDBJ whole genome shotgun (WGS) entry which is preliminary data.</text>
</comment>
<feature type="compositionally biased region" description="Polar residues" evidence="1">
    <location>
        <begin position="409"/>
        <end position="423"/>
    </location>
</feature>
<dbReference type="OrthoDB" id="5399559at2759"/>
<evidence type="ECO:0000256" key="1">
    <source>
        <dbReference type="SAM" id="MobiDB-lite"/>
    </source>
</evidence>
<dbReference type="AlphaFoldDB" id="A0A1V6PRS9"/>
<evidence type="ECO:0000313" key="4">
    <source>
        <dbReference type="Proteomes" id="UP000191672"/>
    </source>
</evidence>
<feature type="region of interest" description="Disordered" evidence="1">
    <location>
        <begin position="1"/>
        <end position="45"/>
    </location>
</feature>
<dbReference type="STRING" id="416450.A0A1V6PRS9"/>
<dbReference type="EMBL" id="MDYN01000045">
    <property type="protein sequence ID" value="OQD79704.1"/>
    <property type="molecule type" value="Genomic_DNA"/>
</dbReference>
<evidence type="ECO:0000313" key="3">
    <source>
        <dbReference type="EMBL" id="OQD79704.1"/>
    </source>
</evidence>
<feature type="compositionally biased region" description="Gly residues" evidence="1">
    <location>
        <begin position="392"/>
        <end position="408"/>
    </location>
</feature>
<sequence>MAPASATQKPKDLKEKGLSRASSTSKADPESPITDANGTESSHLKELQKSLRNAIKKLNSTAKLDAILAENPGKSLDELIEEKKINNDQKAQAMKKPSLQAAVNQIEEQITIYKQFAAQYEEKLAAQKAELLKAHKEELEAVRGNAVADATESSAKALRERLLTMSKFLCAAANLRRDGDATTVESLAFEGVLFQVYGGSQDAVNAMVKLIDGADEKVIGVEGEALEFSYGDVKQASNKFAPTEEITETVPETTPASDPTMANAGLTELQDASFGANTAPTSENDQLAPPAQTLVSDAANTIAEKSYGSVDQAGDADNVELPRDPAETDTGLQATPASADGGLNNGSAGADVTQENGAKGQANGRRGRGPRREASRGGGRGRGDGKRERGRGGGGRGRGGRGRGGGNGSPTEAQLKTNGGTSN</sequence>
<dbReference type="Proteomes" id="UP000191672">
    <property type="component" value="Unassembled WGS sequence"/>
</dbReference>
<protein>
    <recommendedName>
        <fullName evidence="2">YAG7-like dimerisation domain-containing protein</fullName>
    </recommendedName>
</protein>
<feature type="region of interest" description="Disordered" evidence="1">
    <location>
        <begin position="306"/>
        <end position="423"/>
    </location>
</feature>